<organism evidence="4 5">
    <name type="scientific">Sulfitobacter indolifex HEL-45</name>
    <dbReference type="NCBI Taxonomy" id="391624"/>
    <lineage>
        <taxon>Bacteria</taxon>
        <taxon>Pseudomonadati</taxon>
        <taxon>Pseudomonadota</taxon>
        <taxon>Alphaproteobacteria</taxon>
        <taxon>Rhodobacterales</taxon>
        <taxon>Roseobacteraceae</taxon>
        <taxon>Sulfitobacter</taxon>
    </lineage>
</organism>
<dbReference type="InterPro" id="IPR004291">
    <property type="entry name" value="Transposase_IS66_central"/>
</dbReference>
<protein>
    <submittedName>
        <fullName evidence="4">Transposase IS66</fullName>
    </submittedName>
</protein>
<reference evidence="4 5" key="1">
    <citation type="submission" date="2007-11" db="EMBL/GenBank/DDBJ databases">
        <authorList>
            <person name="Wagner-Dobler I."/>
            <person name="Ferriera S."/>
            <person name="Johnson J."/>
            <person name="Kravitz S."/>
            <person name="Beeson K."/>
            <person name="Sutton G."/>
            <person name="Rogers Y.-H."/>
            <person name="Friedman R."/>
            <person name="Frazier M."/>
            <person name="Venter J.C."/>
        </authorList>
    </citation>
    <scope>NUCLEOTIDE SEQUENCE [LARGE SCALE GENOMIC DNA]</scope>
    <source>
        <strain evidence="4 5">HEL-45</strain>
    </source>
</reference>
<feature type="region of interest" description="Disordered" evidence="1">
    <location>
        <begin position="118"/>
        <end position="144"/>
    </location>
</feature>
<sequence length="244" mass="27357">MHGKFLAFDYRQHVDQMLHPEMLPFVLPLVAIQLMCLIAVMTDTALAEENARLKARFLERRRSWMRSRLRGGWKASSANCAGRSSGRDPKNSARSSSICRSRMWNWDQGVLDVPQEKARRALKGQDAAEKGAPNRNSGSWSPGTVIQAHAPEHVVRPPLSILPRRGNLHPTEDHAGPSDARHLVRRACFHPRPIAHHLKERLKGVDRIFMGETRAPVPGGRKTKTGYFWAIVGDDRGHGALILP</sequence>
<dbReference type="Pfam" id="PF03050">
    <property type="entry name" value="DDE_Tnp_IS66"/>
    <property type="match status" value="1"/>
</dbReference>
<feature type="compositionally biased region" description="Polar residues" evidence="1">
    <location>
        <begin position="134"/>
        <end position="144"/>
    </location>
</feature>
<proteinExistence type="predicted"/>
<keyword evidence="2" id="KW-1133">Transmembrane helix</keyword>
<evidence type="ECO:0000256" key="1">
    <source>
        <dbReference type="SAM" id="MobiDB-lite"/>
    </source>
</evidence>
<keyword evidence="2" id="KW-0472">Membrane</keyword>
<dbReference type="RefSeq" id="WP_007120847.1">
    <property type="nucleotide sequence ID" value="NZ_ABID01000012.1"/>
</dbReference>
<feature type="transmembrane region" description="Helical" evidence="2">
    <location>
        <begin position="25"/>
        <end position="46"/>
    </location>
</feature>
<feature type="region of interest" description="Disordered" evidence="1">
    <location>
        <begin position="75"/>
        <end position="96"/>
    </location>
</feature>
<name>A0ABM9X2B2_9RHOB</name>
<keyword evidence="5" id="KW-1185">Reference proteome</keyword>
<feature type="domain" description="Transposase IS66 central" evidence="3">
    <location>
        <begin position="183"/>
        <end position="237"/>
    </location>
</feature>
<evidence type="ECO:0000313" key="5">
    <source>
        <dbReference type="Proteomes" id="UP000003257"/>
    </source>
</evidence>
<evidence type="ECO:0000259" key="3">
    <source>
        <dbReference type="Pfam" id="PF03050"/>
    </source>
</evidence>
<gene>
    <name evidence="4" type="ORF">OIHEL45_16481</name>
</gene>
<comment type="caution">
    <text evidence="4">The sequence shown here is derived from an EMBL/GenBank/DDBJ whole genome shotgun (WGS) entry which is preliminary data.</text>
</comment>
<dbReference type="Proteomes" id="UP000003257">
    <property type="component" value="Unassembled WGS sequence"/>
</dbReference>
<evidence type="ECO:0000313" key="4">
    <source>
        <dbReference type="EMBL" id="EDQ03586.1"/>
    </source>
</evidence>
<accession>A0ABM9X2B2</accession>
<dbReference type="EMBL" id="ABID01000012">
    <property type="protein sequence ID" value="EDQ03586.1"/>
    <property type="molecule type" value="Genomic_DNA"/>
</dbReference>
<keyword evidence="2" id="KW-0812">Transmembrane</keyword>
<evidence type="ECO:0000256" key="2">
    <source>
        <dbReference type="SAM" id="Phobius"/>
    </source>
</evidence>